<reference evidence="3" key="2">
    <citation type="journal article" date="2019" name="IMA Fungus">
        <title>Genome sequencing and comparison of five Tilletia species to identify candidate genes for the detection of regulated species infecting wheat.</title>
        <authorList>
            <person name="Nguyen H.D.T."/>
            <person name="Sultana T."/>
            <person name="Kesanakurti P."/>
            <person name="Hambleton S."/>
        </authorList>
    </citation>
    <scope>NUCLEOTIDE SEQUENCE</scope>
    <source>
        <strain evidence="3">DAOMC 236422</strain>
    </source>
</reference>
<feature type="compositionally biased region" description="Low complexity" evidence="1">
    <location>
        <begin position="399"/>
        <end position="409"/>
    </location>
</feature>
<name>A0A8X7ND66_9BASI</name>
<feature type="region of interest" description="Disordered" evidence="1">
    <location>
        <begin position="301"/>
        <end position="436"/>
    </location>
</feature>
<dbReference type="Proteomes" id="UP000078113">
    <property type="component" value="Unassembled WGS sequence"/>
</dbReference>
<comment type="caution">
    <text evidence="3">The sequence shown here is derived from an EMBL/GenBank/DDBJ whole genome shotgun (WGS) entry which is preliminary data.</text>
</comment>
<sequence>MLTIIPLHGLKVRAVLEYVQSERCRKIIFGEYFADTSGGQEKCGRCDNCVNPQTVRDLTYESWQVLKVAQDVHRGGGRLTLAQLADLARGLGGGRYTVSVIDDDTGANRKGKSSSGGGHIDLSTVSGGKVDLVKEDCEKLVVGLLVKGFLQDDYHYTAYAVNVYVQPGPQAIRLTRLTKAQAQTTKNLVKIAIPESRKGGSKPRASNADKSTTSSKVAEPSSATAKGKNRVIDDIDIDLDLEDIFDDVDDDDDVVIAPTRQAARQIHVSDEEDDNLDAFLDDDEDGDELEALLDAEADRRFGEVMHDEDDDDDEIDETNEEFRTSKRPRREEVVELDDEPMVPPIRHRPAAVPTPRAATSTNAPAAQRMATTSRSSPNGAPASGSDSGLRKRFRPYIPSAPSSSGSSSATLHRGTLASSSAGDHDADEDESLFAGIDLDMADEDGWQFNSVGTPRLGGRANFR</sequence>
<dbReference type="Gene3D" id="1.10.10.10">
    <property type="entry name" value="Winged helix-like DNA-binding domain superfamily/Winged helix DNA-binding domain"/>
    <property type="match status" value="1"/>
</dbReference>
<evidence type="ECO:0000256" key="1">
    <source>
        <dbReference type="SAM" id="MobiDB-lite"/>
    </source>
</evidence>
<dbReference type="InterPro" id="IPR032284">
    <property type="entry name" value="RecQ_Zn-bd"/>
</dbReference>
<organism evidence="3 4">
    <name type="scientific">Tilletia walkeri</name>
    <dbReference type="NCBI Taxonomy" id="117179"/>
    <lineage>
        <taxon>Eukaryota</taxon>
        <taxon>Fungi</taxon>
        <taxon>Dikarya</taxon>
        <taxon>Basidiomycota</taxon>
        <taxon>Ustilaginomycotina</taxon>
        <taxon>Exobasidiomycetes</taxon>
        <taxon>Tilletiales</taxon>
        <taxon>Tilletiaceae</taxon>
        <taxon>Tilletia</taxon>
    </lineage>
</organism>
<dbReference type="EMBL" id="LWDG02000076">
    <property type="protein sequence ID" value="KAE8269830.1"/>
    <property type="molecule type" value="Genomic_DNA"/>
</dbReference>
<feature type="compositionally biased region" description="Acidic residues" evidence="1">
    <location>
        <begin position="306"/>
        <end position="319"/>
    </location>
</feature>
<proteinExistence type="predicted"/>
<dbReference type="InterPro" id="IPR036388">
    <property type="entry name" value="WH-like_DNA-bd_sf"/>
</dbReference>
<feature type="compositionally biased region" description="Low complexity" evidence="1">
    <location>
        <begin position="350"/>
        <end position="361"/>
    </location>
</feature>
<feature type="region of interest" description="Disordered" evidence="1">
    <location>
        <begin position="191"/>
        <end position="225"/>
    </location>
</feature>
<feature type="domain" description="ATP-dependent DNA helicase RecQ zinc-binding" evidence="2">
    <location>
        <begin position="11"/>
        <end position="49"/>
    </location>
</feature>
<evidence type="ECO:0000313" key="3">
    <source>
        <dbReference type="EMBL" id="KAE8269830.1"/>
    </source>
</evidence>
<dbReference type="AlphaFoldDB" id="A0A8X7ND66"/>
<feature type="compositionally biased region" description="Polar residues" evidence="1">
    <location>
        <begin position="208"/>
        <end position="224"/>
    </location>
</feature>
<keyword evidence="4" id="KW-1185">Reference proteome</keyword>
<evidence type="ECO:0000313" key="4">
    <source>
        <dbReference type="Proteomes" id="UP000078113"/>
    </source>
</evidence>
<reference evidence="3" key="1">
    <citation type="submission" date="2016-04" db="EMBL/GenBank/DDBJ databases">
        <authorList>
            <person name="Nguyen H.D."/>
            <person name="Samba Siva P."/>
            <person name="Cullis J."/>
            <person name="Levesque C.A."/>
            <person name="Hambleton S."/>
        </authorList>
    </citation>
    <scope>NUCLEOTIDE SEQUENCE</scope>
    <source>
        <strain evidence="3">DAOMC 236422</strain>
    </source>
</reference>
<accession>A0A8X7ND66</accession>
<feature type="region of interest" description="Disordered" evidence="1">
    <location>
        <begin position="444"/>
        <end position="463"/>
    </location>
</feature>
<gene>
    <name evidence="3" type="ORF">A4X09_0g2514</name>
</gene>
<protein>
    <recommendedName>
        <fullName evidence="2">ATP-dependent DNA helicase RecQ zinc-binding domain-containing protein</fullName>
    </recommendedName>
</protein>
<feature type="compositionally biased region" description="Basic and acidic residues" evidence="1">
    <location>
        <begin position="320"/>
        <end position="333"/>
    </location>
</feature>
<evidence type="ECO:0000259" key="2">
    <source>
        <dbReference type="Pfam" id="PF16124"/>
    </source>
</evidence>
<feature type="compositionally biased region" description="Polar residues" evidence="1">
    <location>
        <begin position="369"/>
        <end position="378"/>
    </location>
</feature>
<dbReference type="Pfam" id="PF16124">
    <property type="entry name" value="RecQ_Zn_bind"/>
    <property type="match status" value="1"/>
</dbReference>